<evidence type="ECO:0000256" key="4">
    <source>
        <dbReference type="ARBA" id="ARBA00022692"/>
    </source>
</evidence>
<dbReference type="GO" id="GO:0007166">
    <property type="term" value="P:cell surface receptor signaling pathway"/>
    <property type="evidence" value="ECO:0007669"/>
    <property type="project" value="InterPro"/>
</dbReference>
<keyword evidence="17" id="KW-1185">Reference proteome</keyword>
<dbReference type="FunFam" id="1.20.1070.10:FF:000032">
    <property type="entry name" value="Vasoactive intestinal polypeptide receptor 1"/>
    <property type="match status" value="1"/>
</dbReference>
<dbReference type="GO" id="GO:0005886">
    <property type="term" value="C:plasma membrane"/>
    <property type="evidence" value="ECO:0000318"/>
    <property type="project" value="GO_Central"/>
</dbReference>
<dbReference type="CTD" id="108702878"/>
<dbReference type="SUPFAM" id="SSF111418">
    <property type="entry name" value="Hormone receptor domain"/>
    <property type="match status" value="1"/>
</dbReference>
<dbReference type="GO" id="GO:0008528">
    <property type="term" value="F:G protein-coupled peptide receptor activity"/>
    <property type="evidence" value="ECO:0000318"/>
    <property type="project" value="GO_Central"/>
</dbReference>
<evidence type="ECO:0000256" key="1">
    <source>
        <dbReference type="ARBA" id="ARBA00004651"/>
    </source>
</evidence>
<evidence type="ECO:0000256" key="2">
    <source>
        <dbReference type="ARBA" id="ARBA00005314"/>
    </source>
</evidence>
<keyword evidence="7 13" id="KW-0472">Membrane</keyword>
<protein>
    <submittedName>
        <fullName evidence="18">Secretin receptor isoform X1</fullName>
    </submittedName>
</protein>
<evidence type="ECO:0000256" key="14">
    <source>
        <dbReference type="SAM" id="SignalP"/>
    </source>
</evidence>
<dbReference type="Pfam" id="PF00002">
    <property type="entry name" value="7tm_2"/>
    <property type="match status" value="1"/>
</dbReference>
<evidence type="ECO:0000256" key="9">
    <source>
        <dbReference type="ARBA" id="ARBA00023170"/>
    </source>
</evidence>
<dbReference type="GO" id="GO:0004999">
    <property type="term" value="F:vasoactive intestinal polypeptide receptor activity"/>
    <property type="evidence" value="ECO:0007669"/>
    <property type="project" value="InterPro"/>
</dbReference>
<accession>A0A1L8ENG6</accession>
<feature type="transmembrane region" description="Helical" evidence="13">
    <location>
        <begin position="224"/>
        <end position="243"/>
    </location>
</feature>
<feature type="transmembrane region" description="Helical" evidence="13">
    <location>
        <begin position="289"/>
        <end position="314"/>
    </location>
</feature>
<feature type="transmembrane region" description="Helical" evidence="13">
    <location>
        <begin position="335"/>
        <end position="357"/>
    </location>
</feature>
<evidence type="ECO:0000313" key="17">
    <source>
        <dbReference type="Proteomes" id="UP000186698"/>
    </source>
</evidence>
<dbReference type="OrthoDB" id="5967113at2759"/>
<dbReference type="Gene3D" id="1.20.1070.10">
    <property type="entry name" value="Rhodopsin 7-helix transmembrane proteins"/>
    <property type="match status" value="1"/>
</dbReference>
<dbReference type="SMART" id="SM00008">
    <property type="entry name" value="HormR"/>
    <property type="match status" value="1"/>
</dbReference>
<dbReference type="PRINTS" id="PR01154">
    <property type="entry name" value="VIP1RECEPTOR"/>
</dbReference>
<keyword evidence="5 13" id="KW-1133">Transmembrane helix</keyword>
<gene>
    <name evidence="18" type="primary">sctr.S</name>
</gene>
<feature type="domain" description="G-protein coupled receptors family 2 profile 1" evidence="15">
    <location>
        <begin position="41"/>
        <end position="122"/>
    </location>
</feature>
<dbReference type="Proteomes" id="UP000186698">
    <property type="component" value="Chromosome 9_10S"/>
</dbReference>
<dbReference type="PRINTS" id="PR00249">
    <property type="entry name" value="GPCRSECRETIN"/>
</dbReference>
<dbReference type="PROSITE" id="PS00649">
    <property type="entry name" value="G_PROTEIN_RECEP_F2_1"/>
    <property type="match status" value="1"/>
</dbReference>
<name>A0A1L8ENG6_XENLA</name>
<dbReference type="PROSITE" id="PS00650">
    <property type="entry name" value="G_PROTEIN_RECEP_F2_2"/>
    <property type="match status" value="1"/>
</dbReference>
<evidence type="ECO:0000256" key="8">
    <source>
        <dbReference type="ARBA" id="ARBA00023157"/>
    </source>
</evidence>
<dbReference type="InterPro" id="IPR017983">
    <property type="entry name" value="GPCR_2_secretin-like_CS"/>
</dbReference>
<dbReference type="InterPro" id="IPR001879">
    <property type="entry name" value="GPCR_2_extracellular_dom"/>
</dbReference>
<dbReference type="PROSITE" id="PS50227">
    <property type="entry name" value="G_PROTEIN_RECEP_F2_3"/>
    <property type="match status" value="1"/>
</dbReference>
<dbReference type="CDD" id="cd15275">
    <property type="entry name" value="7tmB1_secretin"/>
    <property type="match status" value="1"/>
</dbReference>
<dbReference type="GO" id="GO:0017046">
    <property type="term" value="F:peptide hormone binding"/>
    <property type="evidence" value="ECO:0000318"/>
    <property type="project" value="GO_Central"/>
</dbReference>
<evidence type="ECO:0000259" key="15">
    <source>
        <dbReference type="PROSITE" id="PS50227"/>
    </source>
</evidence>
<keyword evidence="9 18" id="KW-0675">Receptor</keyword>
<keyword evidence="14" id="KW-0732">Signal</keyword>
<feature type="transmembrane region" description="Helical" evidence="13">
    <location>
        <begin position="170"/>
        <end position="188"/>
    </location>
</feature>
<evidence type="ECO:0000256" key="5">
    <source>
        <dbReference type="ARBA" id="ARBA00022989"/>
    </source>
</evidence>
<dbReference type="GO" id="GO:0015055">
    <property type="term" value="F:secretin receptor activity"/>
    <property type="evidence" value="ECO:0000318"/>
    <property type="project" value="GO_Central"/>
</dbReference>
<feature type="signal peptide" evidence="14">
    <location>
        <begin position="1"/>
        <end position="24"/>
    </location>
</feature>
<evidence type="ECO:0000256" key="6">
    <source>
        <dbReference type="ARBA" id="ARBA00023040"/>
    </source>
</evidence>
<keyword evidence="3" id="KW-1003">Cell membrane</keyword>
<dbReference type="RefSeq" id="XP_018094128.2">
    <property type="nucleotide sequence ID" value="XM_018238639.2"/>
</dbReference>
<keyword evidence="10" id="KW-0325">Glycoprotein</keyword>
<comment type="subcellular location">
    <subcellularLocation>
        <location evidence="1">Cell membrane</location>
        <topology evidence="1">Multi-pass membrane protein</topology>
    </subcellularLocation>
</comment>
<dbReference type="InterPro" id="IPR000832">
    <property type="entry name" value="GPCR_2_secretin-like"/>
</dbReference>
<evidence type="ECO:0000259" key="16">
    <source>
        <dbReference type="PROSITE" id="PS50261"/>
    </source>
</evidence>
<evidence type="ECO:0000256" key="11">
    <source>
        <dbReference type="ARBA" id="ARBA00023224"/>
    </source>
</evidence>
<keyword evidence="6" id="KW-0297">G-protein coupled receptor</keyword>
<dbReference type="AlphaFoldDB" id="A0A1L8ENG6"/>
<comment type="similarity">
    <text evidence="2">Belongs to the G-protein coupled receptor 2 family.</text>
</comment>
<proteinExistence type="inferred from homology"/>
<dbReference type="PANTHER" id="PTHR45620:SF13">
    <property type="entry name" value="SECRETIN RECEPTOR"/>
    <property type="match status" value="1"/>
</dbReference>
<evidence type="ECO:0000256" key="10">
    <source>
        <dbReference type="ARBA" id="ARBA00023180"/>
    </source>
</evidence>
<keyword evidence="8" id="KW-1015">Disulfide bond</keyword>
<evidence type="ECO:0000256" key="7">
    <source>
        <dbReference type="ARBA" id="ARBA00023136"/>
    </source>
</evidence>
<feature type="transmembrane region" description="Helical" evidence="13">
    <location>
        <begin position="369"/>
        <end position="390"/>
    </location>
</feature>
<dbReference type="STRING" id="8355.A0A1L8ENG6"/>
<dbReference type="OMA" id="CHFREYF"/>
<dbReference type="Pfam" id="PF02793">
    <property type="entry name" value="HRM"/>
    <property type="match status" value="1"/>
</dbReference>
<organism evidence="17 18">
    <name type="scientific">Xenopus laevis</name>
    <name type="common">African clawed frog</name>
    <dbReference type="NCBI Taxonomy" id="8355"/>
    <lineage>
        <taxon>Eukaryota</taxon>
        <taxon>Metazoa</taxon>
        <taxon>Chordata</taxon>
        <taxon>Craniata</taxon>
        <taxon>Vertebrata</taxon>
        <taxon>Euteleostomi</taxon>
        <taxon>Amphibia</taxon>
        <taxon>Batrachia</taxon>
        <taxon>Anura</taxon>
        <taxon>Pipoidea</taxon>
        <taxon>Pipidae</taxon>
        <taxon>Xenopodinae</taxon>
        <taxon>Xenopus</taxon>
        <taxon>Xenopus</taxon>
    </lineage>
</organism>
<dbReference type="KEGG" id="xla:108702878"/>
<dbReference type="PaxDb" id="8355-A0A1L8ENG6"/>
<evidence type="ECO:0000256" key="3">
    <source>
        <dbReference type="ARBA" id="ARBA00022475"/>
    </source>
</evidence>
<dbReference type="InterPro" id="IPR036445">
    <property type="entry name" value="GPCR_2_extracell_dom_sf"/>
</dbReference>
<dbReference type="InterPro" id="IPR017981">
    <property type="entry name" value="GPCR_2-like_7TM"/>
</dbReference>
<feature type="region of interest" description="Disordered" evidence="12">
    <location>
        <begin position="432"/>
        <end position="453"/>
    </location>
</feature>
<keyword evidence="11" id="KW-0807">Transducer</keyword>
<dbReference type="PANTHER" id="PTHR45620">
    <property type="entry name" value="PDF RECEPTOR-LIKE PROTEIN-RELATED"/>
    <property type="match status" value="1"/>
</dbReference>
<feature type="chain" id="PRO_5043814399" evidence="14">
    <location>
        <begin position="25"/>
        <end position="453"/>
    </location>
</feature>
<feature type="transmembrane region" description="Helical" evidence="13">
    <location>
        <begin position="250"/>
        <end position="269"/>
    </location>
</feature>
<evidence type="ECO:0000313" key="18">
    <source>
        <dbReference type="RefSeq" id="XP_018094128.2"/>
    </source>
</evidence>
<dbReference type="InterPro" id="IPR047037">
    <property type="entry name" value="Secretin_7TM"/>
</dbReference>
<dbReference type="GeneID" id="108702878"/>
<keyword evidence="4 13" id="KW-0812">Transmembrane</keyword>
<reference evidence="18" key="1">
    <citation type="submission" date="2025-08" db="UniProtKB">
        <authorList>
            <consortium name="RefSeq"/>
        </authorList>
    </citation>
    <scope>IDENTIFICATION</scope>
    <source>
        <strain evidence="18">J_2021</strain>
        <tissue evidence="18">Erythrocytes</tissue>
    </source>
</reference>
<sequence length="453" mass="52055">MTISNWLCSPGIWALALLLRPVAAFQLSCDLLRDLQIQEDLCTEALAAENASTNHWAEGGCAGIWDRISCWPSSAFGETVTIPCPKFLQGLTDQQGSLYRNCTKDGWSMRFPSVDVACGYDANITEPDNVVYFMHLKTLYTTGYGTSLASLVLALALLASFRRLRCTRNYIHMHLFASFILRAMSIFIKDEVLYSTEDIDHCNAYSTDCSYVIIFFQYCIMANYSWLLVEGLYLHTLLVISFFSEWKYFCWYIALGWGSPLAFIIAWTVCRHLYENIGCWDINSNASIWWIIRGPVILSIFINFILFVRIIRILMKKLKTMDVVSRNDLGQYKRLARSTLLLIPLFGIHYMVFAFFPEDVSSDTIKIRLSFELTLGSFQGFLVAVLYCFLNREVQSEIHRKWCRCHFREYFLLRQQNNSMVSSAPTILTQVMPDSQSSNEKQRKKSAEKSSAI</sequence>
<feature type="domain" description="G-protein coupled receptors family 2 profile 2" evidence="16">
    <location>
        <begin position="136"/>
        <end position="391"/>
    </location>
</feature>
<feature type="transmembrane region" description="Helical" evidence="13">
    <location>
        <begin position="139"/>
        <end position="158"/>
    </location>
</feature>
<dbReference type="InterPro" id="IPR050332">
    <property type="entry name" value="GPCR_2"/>
</dbReference>
<dbReference type="PROSITE" id="PS50261">
    <property type="entry name" value="G_PROTEIN_RECEP_F2_4"/>
    <property type="match status" value="1"/>
</dbReference>
<evidence type="ECO:0000256" key="12">
    <source>
        <dbReference type="SAM" id="MobiDB-lite"/>
    </source>
</evidence>
<dbReference type="InterPro" id="IPR001771">
    <property type="entry name" value="GPCR_2_VIP_rcpt_1"/>
</dbReference>
<dbReference type="SUPFAM" id="SSF81321">
    <property type="entry name" value="Family A G protein-coupled receptor-like"/>
    <property type="match status" value="1"/>
</dbReference>
<dbReference type="GO" id="GO:0007188">
    <property type="term" value="P:adenylate cyclase-modulating G protein-coupled receptor signaling pathway"/>
    <property type="evidence" value="ECO:0000318"/>
    <property type="project" value="GO_Central"/>
</dbReference>
<evidence type="ECO:0000256" key="13">
    <source>
        <dbReference type="SAM" id="Phobius"/>
    </source>
</evidence>
<dbReference type="Gene3D" id="4.10.1240.10">
    <property type="entry name" value="GPCR, family 2, extracellular hormone receptor domain"/>
    <property type="match status" value="1"/>
</dbReference>